<keyword evidence="1" id="KW-0378">Hydrolase</keyword>
<gene>
    <name evidence="4" type="ORF">SAMN05444406_12825</name>
</gene>
<dbReference type="GO" id="GO:0005886">
    <property type="term" value="C:plasma membrane"/>
    <property type="evidence" value="ECO:0007669"/>
    <property type="project" value="UniProtKB-SubCell"/>
</dbReference>
<keyword evidence="3" id="KW-0812">Transmembrane</keyword>
<evidence type="ECO:0000256" key="2">
    <source>
        <dbReference type="PIRSR" id="PIRSR018571-1"/>
    </source>
</evidence>
<evidence type="ECO:0000256" key="3">
    <source>
        <dbReference type="SAM" id="Phobius"/>
    </source>
</evidence>
<comment type="subcellular location">
    <subcellularLocation>
        <location evidence="1">Cell membrane</location>
    </subcellularLocation>
</comment>
<accession>A0A1I5XME9</accession>
<dbReference type="EMBL" id="FOXR01000028">
    <property type="protein sequence ID" value="SFQ33145.1"/>
    <property type="molecule type" value="Genomic_DNA"/>
</dbReference>
<keyword evidence="1" id="KW-1003">Cell membrane</keyword>
<dbReference type="EC" id="3.4.23.-" evidence="1"/>
<dbReference type="GO" id="GO:0004190">
    <property type="term" value="F:aspartic-type endopeptidase activity"/>
    <property type="evidence" value="ECO:0007669"/>
    <property type="project" value="UniProtKB-KW"/>
</dbReference>
<reference evidence="4 5" key="1">
    <citation type="submission" date="2016-10" db="EMBL/GenBank/DDBJ databases">
        <authorList>
            <person name="de Groot N.N."/>
        </authorList>
    </citation>
    <scope>NUCLEOTIDE SEQUENCE [LARGE SCALE GENOMIC DNA]</scope>
    <source>
        <strain evidence="4 5">DSM 20678</strain>
    </source>
</reference>
<name>A0A1I5XME9_9FIRM</name>
<dbReference type="NCBIfam" id="TIGR02854">
    <property type="entry name" value="spore_II_GA"/>
    <property type="match status" value="1"/>
</dbReference>
<dbReference type="PIRSF" id="PIRSF018571">
    <property type="entry name" value="SpoIIGA"/>
    <property type="match status" value="1"/>
</dbReference>
<evidence type="ECO:0000313" key="5">
    <source>
        <dbReference type="Proteomes" id="UP000198577"/>
    </source>
</evidence>
<dbReference type="GO" id="GO:0030436">
    <property type="term" value="P:asexual sporulation"/>
    <property type="evidence" value="ECO:0007669"/>
    <property type="project" value="InterPro"/>
</dbReference>
<keyword evidence="1" id="KW-0064">Aspartyl protease</keyword>
<feature type="transmembrane region" description="Helical" evidence="3">
    <location>
        <begin position="43"/>
        <end position="62"/>
    </location>
</feature>
<feature type="transmembrane region" description="Helical" evidence="3">
    <location>
        <begin position="68"/>
        <end position="85"/>
    </location>
</feature>
<keyword evidence="1 3" id="KW-0472">Membrane</keyword>
<keyword evidence="1" id="KW-0749">Sporulation</keyword>
<sequence length="304" mass="35142">MGMLYGVEYRYVDILWLDNFVMNFSILWITFRISKVKGSLWRLWISAGIGALYAIIFFIPGFEVLHSFFLKIALSLIMLLVAFKFNTFKDFFKAFTFFYATTFVFGGVALGLHFFTQDYIAIEKGVFVIKDYPVNKLIVTGVLVIILMHAMWRFIRLHLSKDELLYKVKIYFDGKEVMVDALLDTGNMLLDPISKHPVMVVEFSRVKELLPQEIREIFTRSLEGDFHTVVQVISKSGWIERFRIIPYTTVGNPSGLLMGFKPDEVLVLKNGKWYTVGNVVVGIYNDKLSRNEHYQALVHPEIVA</sequence>
<feature type="transmembrane region" description="Helical" evidence="3">
    <location>
        <begin position="14"/>
        <end position="31"/>
    </location>
</feature>
<dbReference type="AlphaFoldDB" id="A0A1I5XME9"/>
<dbReference type="STRING" id="937334.SAMN05444406_12825"/>
<organism evidence="4 5">
    <name type="scientific">Caldicoprobacter faecalis</name>
    <dbReference type="NCBI Taxonomy" id="937334"/>
    <lineage>
        <taxon>Bacteria</taxon>
        <taxon>Bacillati</taxon>
        <taxon>Bacillota</taxon>
        <taxon>Clostridia</taxon>
        <taxon>Caldicoprobacterales</taxon>
        <taxon>Caldicoprobacteraceae</taxon>
        <taxon>Caldicoprobacter</taxon>
    </lineage>
</organism>
<dbReference type="InterPro" id="IPR005081">
    <property type="entry name" value="SpoIIGA"/>
</dbReference>
<feature type="transmembrane region" description="Helical" evidence="3">
    <location>
        <begin position="97"/>
        <end position="116"/>
    </location>
</feature>
<dbReference type="GO" id="GO:0006508">
    <property type="term" value="P:proteolysis"/>
    <property type="evidence" value="ECO:0007669"/>
    <property type="project" value="UniProtKB-KW"/>
</dbReference>
<feature type="transmembrane region" description="Helical" evidence="3">
    <location>
        <begin position="136"/>
        <end position="155"/>
    </location>
</feature>
<keyword evidence="5" id="KW-1185">Reference proteome</keyword>
<comment type="similarity">
    <text evidence="1">Belongs to the peptidase U4 family.</text>
</comment>
<keyword evidence="3" id="KW-1133">Transmembrane helix</keyword>
<dbReference type="GO" id="GO:0030435">
    <property type="term" value="P:sporulation resulting in formation of a cellular spore"/>
    <property type="evidence" value="ECO:0007669"/>
    <property type="project" value="UniProtKB-KW"/>
</dbReference>
<dbReference type="Pfam" id="PF03419">
    <property type="entry name" value="Peptidase_U4"/>
    <property type="match status" value="1"/>
</dbReference>
<protein>
    <recommendedName>
        <fullName evidence="1">Sporulation sigma-E factor-processing peptidase</fullName>
        <ecNumber evidence="1">3.4.23.-</ecNumber>
    </recommendedName>
    <alternativeName>
        <fullName evidence="1">Membrane-associated aspartic protease</fullName>
    </alternativeName>
    <alternativeName>
        <fullName evidence="1">Stage II sporulation protein GA</fullName>
    </alternativeName>
</protein>
<evidence type="ECO:0000313" key="4">
    <source>
        <dbReference type="EMBL" id="SFQ33145.1"/>
    </source>
</evidence>
<proteinExistence type="inferred from homology"/>
<keyword evidence="1" id="KW-0645">Protease</keyword>
<comment type="function">
    <text evidence="1">Probable aspartic protease that is responsible for the proteolytic cleavage of the RNA polymerase sigma E factor (SigE/spoIIGB) to yield the active peptide in the mother cell during sporulation. Responds to a signal from the forespore that is triggered by the extracellular signal protein SpoIIR.</text>
</comment>
<evidence type="ECO:0000256" key="1">
    <source>
        <dbReference type="PIRNR" id="PIRNR018571"/>
    </source>
</evidence>
<feature type="active site" evidence="2">
    <location>
        <position position="184"/>
    </location>
</feature>
<dbReference type="Proteomes" id="UP000198577">
    <property type="component" value="Unassembled WGS sequence"/>
</dbReference>